<feature type="transmembrane region" description="Helical" evidence="1">
    <location>
        <begin position="279"/>
        <end position="299"/>
    </location>
</feature>
<keyword evidence="1" id="KW-0472">Membrane</keyword>
<gene>
    <name evidence="2" type="ORF">ZIOFF_065637</name>
</gene>
<evidence type="ECO:0000313" key="2">
    <source>
        <dbReference type="EMBL" id="KAG6476397.1"/>
    </source>
</evidence>
<keyword evidence="3" id="KW-1185">Reference proteome</keyword>
<dbReference type="AlphaFoldDB" id="A0A8J5F0D5"/>
<reference evidence="2 3" key="1">
    <citation type="submission" date="2020-08" db="EMBL/GenBank/DDBJ databases">
        <title>Plant Genome Project.</title>
        <authorList>
            <person name="Zhang R.-G."/>
        </authorList>
    </citation>
    <scope>NUCLEOTIDE SEQUENCE [LARGE SCALE GENOMIC DNA]</scope>
    <source>
        <tissue evidence="2">Rhizome</tissue>
    </source>
</reference>
<keyword evidence="1" id="KW-1133">Transmembrane helix</keyword>
<keyword evidence="1" id="KW-0812">Transmembrane</keyword>
<protein>
    <submittedName>
        <fullName evidence="2">Uncharacterized protein</fullName>
    </submittedName>
</protein>
<dbReference type="EMBL" id="JACMSC010000018">
    <property type="protein sequence ID" value="KAG6476397.1"/>
    <property type="molecule type" value="Genomic_DNA"/>
</dbReference>
<dbReference type="Proteomes" id="UP000734854">
    <property type="component" value="Unassembled WGS sequence"/>
</dbReference>
<name>A0A8J5F0D5_ZINOF</name>
<accession>A0A8J5F0D5</accession>
<sequence>MDKGPLFQSCVVKGNPDALITDFIVEQCWDLNKVTVVLPGLVADEVAKVVIQKGDLVNMIWKLSSDGKLSMKSAWNDVRTKDQQEDIGVVIWSKLLVAKISNFGWRVGDWVHIGHMVDMDHSGQVIMAKHGTIGIGFNVRDELVAIRKGLELYDSGSFLCFTDRFGGIKLRKAVILSVGGCLWVFLWQSSFGFLVFGFHGCCLLRICSCIYEDIMFDTHVVFLFCKADVPFRLGFLLEFWILFVEIKNGIVAKEEKLCGNGACIMEFDLGFVDFSGGVFVLWQWAVYGIFVCYFFDFAFMEAAEDRSHNFRVDA</sequence>
<comment type="caution">
    <text evidence="2">The sequence shown here is derived from an EMBL/GenBank/DDBJ whole genome shotgun (WGS) entry which is preliminary data.</text>
</comment>
<feature type="transmembrane region" description="Helical" evidence="1">
    <location>
        <begin position="173"/>
        <end position="196"/>
    </location>
</feature>
<proteinExistence type="predicted"/>
<evidence type="ECO:0000313" key="3">
    <source>
        <dbReference type="Proteomes" id="UP000734854"/>
    </source>
</evidence>
<evidence type="ECO:0000256" key="1">
    <source>
        <dbReference type="SAM" id="Phobius"/>
    </source>
</evidence>
<organism evidence="2 3">
    <name type="scientific">Zingiber officinale</name>
    <name type="common">Ginger</name>
    <name type="synonym">Amomum zingiber</name>
    <dbReference type="NCBI Taxonomy" id="94328"/>
    <lineage>
        <taxon>Eukaryota</taxon>
        <taxon>Viridiplantae</taxon>
        <taxon>Streptophyta</taxon>
        <taxon>Embryophyta</taxon>
        <taxon>Tracheophyta</taxon>
        <taxon>Spermatophyta</taxon>
        <taxon>Magnoliopsida</taxon>
        <taxon>Liliopsida</taxon>
        <taxon>Zingiberales</taxon>
        <taxon>Zingiberaceae</taxon>
        <taxon>Zingiber</taxon>
    </lineage>
</organism>